<keyword evidence="3" id="KW-1185">Reference proteome</keyword>
<feature type="transmembrane region" description="Helical" evidence="1">
    <location>
        <begin position="88"/>
        <end position="105"/>
    </location>
</feature>
<evidence type="ECO:0000256" key="1">
    <source>
        <dbReference type="SAM" id="Phobius"/>
    </source>
</evidence>
<feature type="transmembrane region" description="Helical" evidence="1">
    <location>
        <begin position="111"/>
        <end position="133"/>
    </location>
</feature>
<feature type="transmembrane region" description="Helical" evidence="1">
    <location>
        <begin position="63"/>
        <end position="81"/>
    </location>
</feature>
<accession>A0ABQ6QC32</accession>
<evidence type="ECO:0000313" key="3">
    <source>
        <dbReference type="Proteomes" id="UP001306668"/>
    </source>
</evidence>
<organism evidence="2 3">
    <name type="scientific">Stenotrophomonas sepilia</name>
    <dbReference type="NCBI Taxonomy" id="2860290"/>
    <lineage>
        <taxon>Bacteria</taxon>
        <taxon>Pseudomonadati</taxon>
        <taxon>Pseudomonadota</taxon>
        <taxon>Gammaproteobacteria</taxon>
        <taxon>Lysobacterales</taxon>
        <taxon>Lysobacteraceae</taxon>
        <taxon>Stenotrophomonas</taxon>
        <taxon>Stenotrophomonas maltophilia group</taxon>
    </lineage>
</organism>
<proteinExistence type="predicted"/>
<keyword evidence="1" id="KW-0812">Transmembrane</keyword>
<reference evidence="3" key="1">
    <citation type="submission" date="2023-07" db="EMBL/GenBank/DDBJ databases">
        <title>Genome sequence of Stenotrophomonas sp. Alg010 isolated from Sargassum waste.</title>
        <authorList>
            <person name="Mohapatra"/>
            <person name="B.R."/>
        </authorList>
    </citation>
    <scope>NUCLEOTIDE SEQUENCE [LARGE SCALE GENOMIC DNA]</scope>
    <source>
        <strain evidence="3">Alg010</strain>
    </source>
</reference>
<name>A0ABQ6QC32_9GAMM</name>
<sequence length="142" mass="15285">MPGSPPQPYNARMPGVLKTLFLSLVALIGGVLSLALVSSVASWLPPLLGLSPDNNSVQLGWDLTFSVLGGIAGVSFATYYAPCWPRSHGFSIWSLVALGCGYAMWTAGADFPFWFVISLLASLPLQLLAGWWFGRRASRDPR</sequence>
<dbReference type="Proteomes" id="UP001306668">
    <property type="component" value="Unassembled WGS sequence"/>
</dbReference>
<keyword evidence="1" id="KW-0472">Membrane</keyword>
<feature type="transmembrane region" description="Helical" evidence="1">
    <location>
        <begin position="20"/>
        <end position="43"/>
    </location>
</feature>
<protein>
    <recommendedName>
        <fullName evidence="4">Transmembrane protein</fullName>
    </recommendedName>
</protein>
<gene>
    <name evidence="2" type="ORF">STENOSP10_13100</name>
</gene>
<evidence type="ECO:0000313" key="2">
    <source>
        <dbReference type="EMBL" id="GMR27091.1"/>
    </source>
</evidence>
<dbReference type="EMBL" id="BTRJ01000010">
    <property type="protein sequence ID" value="GMR27091.1"/>
    <property type="molecule type" value="Genomic_DNA"/>
</dbReference>
<evidence type="ECO:0008006" key="4">
    <source>
        <dbReference type="Google" id="ProtNLM"/>
    </source>
</evidence>
<comment type="caution">
    <text evidence="2">The sequence shown here is derived from an EMBL/GenBank/DDBJ whole genome shotgun (WGS) entry which is preliminary data.</text>
</comment>
<keyword evidence="1" id="KW-1133">Transmembrane helix</keyword>